<evidence type="ECO:0000313" key="16">
    <source>
        <dbReference type="EMBL" id="QKE89410.1"/>
    </source>
</evidence>
<gene>
    <name evidence="16" type="ORF">HN018_04595</name>
</gene>
<dbReference type="InterPro" id="IPR001295">
    <property type="entry name" value="Dihydroorotate_DH_CS"/>
</dbReference>
<evidence type="ECO:0000256" key="6">
    <source>
        <dbReference type="ARBA" id="ARBA00012791"/>
    </source>
</evidence>
<dbReference type="SUPFAM" id="SSF51395">
    <property type="entry name" value="FMN-linked oxidoreductases"/>
    <property type="match status" value="1"/>
</dbReference>
<comment type="subcellular location">
    <subcellularLocation>
        <location evidence="3">Membrane</location>
    </subcellularLocation>
</comment>
<keyword evidence="12" id="KW-0472">Membrane</keyword>
<dbReference type="GO" id="GO:0044205">
    <property type="term" value="P:'de novo' UMP biosynthetic process"/>
    <property type="evidence" value="ECO:0007669"/>
    <property type="project" value="UniProtKB-UniPathway"/>
</dbReference>
<dbReference type="EC" id="1.3.5.2" evidence="6 14"/>
<proteinExistence type="inferred from homology"/>
<dbReference type="PROSITE" id="PS00911">
    <property type="entry name" value="DHODEHASE_1"/>
    <property type="match status" value="1"/>
</dbReference>
<dbReference type="KEGG" id="lck:HN018_04595"/>
<comment type="similarity">
    <text evidence="5">Belongs to the dihydroorotate dehydrogenase family. Type 2 subfamily.</text>
</comment>
<evidence type="ECO:0000256" key="9">
    <source>
        <dbReference type="ARBA" id="ARBA00022643"/>
    </source>
</evidence>
<dbReference type="AlphaFoldDB" id="A0A6M8HM59"/>
<evidence type="ECO:0000256" key="5">
    <source>
        <dbReference type="ARBA" id="ARBA00005359"/>
    </source>
</evidence>
<dbReference type="GO" id="GO:0005737">
    <property type="term" value="C:cytoplasm"/>
    <property type="evidence" value="ECO:0007669"/>
    <property type="project" value="InterPro"/>
</dbReference>
<evidence type="ECO:0000256" key="11">
    <source>
        <dbReference type="ARBA" id="ARBA00023002"/>
    </source>
</evidence>
<dbReference type="InterPro" id="IPR012135">
    <property type="entry name" value="Dihydroorotate_DH_1_2"/>
</dbReference>
<evidence type="ECO:0000256" key="13">
    <source>
        <dbReference type="ARBA" id="ARBA00048639"/>
    </source>
</evidence>
<dbReference type="Pfam" id="PF01180">
    <property type="entry name" value="DHO_dh"/>
    <property type="match status" value="1"/>
</dbReference>
<dbReference type="PIRSF" id="PIRSF000164">
    <property type="entry name" value="DHO_oxidase"/>
    <property type="match status" value="1"/>
</dbReference>
<evidence type="ECO:0000256" key="14">
    <source>
        <dbReference type="NCBIfam" id="TIGR01036"/>
    </source>
</evidence>
<dbReference type="InterPro" id="IPR005719">
    <property type="entry name" value="Dihydroorotate_DH_2"/>
</dbReference>
<dbReference type="GO" id="GO:0006207">
    <property type="term" value="P:'de novo' pyrimidine nucleobase biosynthetic process"/>
    <property type="evidence" value="ECO:0007669"/>
    <property type="project" value="UniProtKB-UniRule"/>
</dbReference>
<dbReference type="EMBL" id="CP053708">
    <property type="protein sequence ID" value="QKE89410.1"/>
    <property type="molecule type" value="Genomic_DNA"/>
</dbReference>
<evidence type="ECO:0000256" key="10">
    <source>
        <dbReference type="ARBA" id="ARBA00022975"/>
    </source>
</evidence>
<evidence type="ECO:0000259" key="15">
    <source>
        <dbReference type="Pfam" id="PF01180"/>
    </source>
</evidence>
<dbReference type="RefSeq" id="WP_171834405.1">
    <property type="nucleotide sequence ID" value="NZ_CP053708.1"/>
</dbReference>
<evidence type="ECO:0000256" key="3">
    <source>
        <dbReference type="ARBA" id="ARBA00004370"/>
    </source>
</evidence>
<feature type="domain" description="Dihydroorotate dehydrogenase catalytic" evidence="15">
    <location>
        <begin position="43"/>
        <end position="333"/>
    </location>
</feature>
<comment type="function">
    <text evidence="2">Catalyzes the conversion of dihydroorotate to orotate with quinone as electron acceptor.</text>
</comment>
<keyword evidence="9" id="KW-0288">FMN</keyword>
<evidence type="ECO:0000256" key="4">
    <source>
        <dbReference type="ARBA" id="ARBA00005161"/>
    </source>
</evidence>
<comment type="cofactor">
    <cofactor evidence="1">
        <name>FMN</name>
        <dbReference type="ChEBI" id="CHEBI:58210"/>
    </cofactor>
</comment>
<keyword evidence="11 16" id="KW-0560">Oxidoreductase</keyword>
<dbReference type="NCBIfam" id="NF003652">
    <property type="entry name" value="PRK05286.2-5"/>
    <property type="match status" value="1"/>
</dbReference>
<reference evidence="16 17" key="1">
    <citation type="journal article" date="2014" name="World J. Microbiol. Biotechnol.">
        <title>Biodiversity and physiological characteristics of Antarctic and Arctic lichens-associated bacteria.</title>
        <authorList>
            <person name="Lee Y.M."/>
            <person name="Kim E.H."/>
            <person name="Lee H.K."/>
            <person name="Hong S.G."/>
        </authorList>
    </citation>
    <scope>NUCLEOTIDE SEQUENCE [LARGE SCALE GENOMIC DNA]</scope>
    <source>
        <strain evidence="16 17">PAMC 26569</strain>
    </source>
</reference>
<dbReference type="CDD" id="cd04738">
    <property type="entry name" value="DHOD_2_like"/>
    <property type="match status" value="1"/>
</dbReference>
<dbReference type="GO" id="GO:0016020">
    <property type="term" value="C:membrane"/>
    <property type="evidence" value="ECO:0007669"/>
    <property type="project" value="UniProtKB-SubCell"/>
</dbReference>
<dbReference type="PANTHER" id="PTHR48109:SF4">
    <property type="entry name" value="DIHYDROOROTATE DEHYDROGENASE (QUINONE), MITOCHONDRIAL"/>
    <property type="match status" value="1"/>
</dbReference>
<organism evidence="16 17">
    <name type="scientific">Lichenicola cladoniae</name>
    <dbReference type="NCBI Taxonomy" id="1484109"/>
    <lineage>
        <taxon>Bacteria</taxon>
        <taxon>Pseudomonadati</taxon>
        <taxon>Pseudomonadota</taxon>
        <taxon>Alphaproteobacteria</taxon>
        <taxon>Acetobacterales</taxon>
        <taxon>Acetobacteraceae</taxon>
        <taxon>Lichenicola</taxon>
    </lineage>
</organism>
<evidence type="ECO:0000256" key="2">
    <source>
        <dbReference type="ARBA" id="ARBA00003125"/>
    </source>
</evidence>
<dbReference type="NCBIfam" id="TIGR01036">
    <property type="entry name" value="pyrD_sub2"/>
    <property type="match status" value="1"/>
</dbReference>
<dbReference type="InterPro" id="IPR013785">
    <property type="entry name" value="Aldolase_TIM"/>
</dbReference>
<sequence length="355" mass="37712">MTVQSLALPLLRRLDPERAHRIALAALGAGLGGRAGPHEDDGLSVEALGLRFPNPIGLAAGFDKDARAVRPLARLGFGFVEAGTVTLLPQAGNPRPRLFRLPEEGAVINRMGFNNNGLDRFLDRLARTRAGAPLGVPFGANVGINKEGADPPRDYARLVQALAPHADYLVINLSSPNTPGLRDLQQAARLRDLLDAIVQASPVRPPLLVKLAPDLAFESLPEIVETVVQAGLDGLIVSNTLVARPPGLRGRHAAETGGLSGRPLRRRSTEMLAEVSRLSAGRLTLVGCGGIETGADILEKLQAGAHLVQLYTSFAYEGPALLGRLKRELRDALRDGGWSSIEAARLQAPHAARNS</sequence>
<dbReference type="PANTHER" id="PTHR48109">
    <property type="entry name" value="DIHYDROOROTATE DEHYDROGENASE (QUINONE), MITOCHONDRIAL-RELATED"/>
    <property type="match status" value="1"/>
</dbReference>
<evidence type="ECO:0000313" key="17">
    <source>
        <dbReference type="Proteomes" id="UP000500767"/>
    </source>
</evidence>
<accession>A0A6M8HM59</accession>
<comment type="pathway">
    <text evidence="4">Pyrimidine metabolism; UMP biosynthesis via de novo pathway; orotate from (S)-dihydroorotate (quinone route): step 1/1.</text>
</comment>
<evidence type="ECO:0000256" key="8">
    <source>
        <dbReference type="ARBA" id="ARBA00022630"/>
    </source>
</evidence>
<protein>
    <recommendedName>
        <fullName evidence="7 14">Dihydroorotate dehydrogenase (quinone)</fullName>
        <ecNumber evidence="6 14">1.3.5.2</ecNumber>
    </recommendedName>
</protein>
<name>A0A6M8HM59_9PROT</name>
<dbReference type="UniPathway" id="UPA00070">
    <property type="reaction ID" value="UER00946"/>
</dbReference>
<dbReference type="Gene3D" id="3.20.20.70">
    <property type="entry name" value="Aldolase class I"/>
    <property type="match status" value="1"/>
</dbReference>
<keyword evidence="10" id="KW-0665">Pyrimidine biosynthesis</keyword>
<dbReference type="Proteomes" id="UP000500767">
    <property type="component" value="Chromosome"/>
</dbReference>
<evidence type="ECO:0000256" key="1">
    <source>
        <dbReference type="ARBA" id="ARBA00001917"/>
    </source>
</evidence>
<dbReference type="NCBIfam" id="NF003645">
    <property type="entry name" value="PRK05286.1-2"/>
    <property type="match status" value="1"/>
</dbReference>
<evidence type="ECO:0000256" key="7">
    <source>
        <dbReference type="ARBA" id="ARBA00018366"/>
    </source>
</evidence>
<dbReference type="InterPro" id="IPR005720">
    <property type="entry name" value="Dihydroorotate_DH_cat"/>
</dbReference>
<dbReference type="GO" id="GO:0106430">
    <property type="term" value="F:dihydroorotate dehydrogenase (quinone) activity"/>
    <property type="evidence" value="ECO:0007669"/>
    <property type="project" value="UniProtKB-EC"/>
</dbReference>
<evidence type="ECO:0000256" key="12">
    <source>
        <dbReference type="ARBA" id="ARBA00023136"/>
    </source>
</evidence>
<dbReference type="InterPro" id="IPR050074">
    <property type="entry name" value="DHO_dehydrogenase"/>
</dbReference>
<keyword evidence="8" id="KW-0285">Flavoprotein</keyword>
<comment type="catalytic activity">
    <reaction evidence="13">
        <text>(S)-dihydroorotate + a quinone = orotate + a quinol</text>
        <dbReference type="Rhea" id="RHEA:30187"/>
        <dbReference type="ChEBI" id="CHEBI:24646"/>
        <dbReference type="ChEBI" id="CHEBI:30839"/>
        <dbReference type="ChEBI" id="CHEBI:30864"/>
        <dbReference type="ChEBI" id="CHEBI:132124"/>
        <dbReference type="EC" id="1.3.5.2"/>
    </reaction>
</comment>
<keyword evidence="17" id="KW-1185">Reference proteome</keyword>